<evidence type="ECO:0000313" key="2">
    <source>
        <dbReference type="Proteomes" id="UP001149163"/>
    </source>
</evidence>
<protein>
    <submittedName>
        <fullName evidence="1">Uncharacterized protein</fullName>
    </submittedName>
</protein>
<organism evidence="1 2">
    <name type="scientific">Penicillium canariense</name>
    <dbReference type="NCBI Taxonomy" id="189055"/>
    <lineage>
        <taxon>Eukaryota</taxon>
        <taxon>Fungi</taxon>
        <taxon>Dikarya</taxon>
        <taxon>Ascomycota</taxon>
        <taxon>Pezizomycotina</taxon>
        <taxon>Eurotiomycetes</taxon>
        <taxon>Eurotiomycetidae</taxon>
        <taxon>Eurotiales</taxon>
        <taxon>Aspergillaceae</taxon>
        <taxon>Penicillium</taxon>
    </lineage>
</organism>
<proteinExistence type="predicted"/>
<gene>
    <name evidence="1" type="ORF">N7482_009495</name>
</gene>
<comment type="caution">
    <text evidence="1">The sequence shown here is derived from an EMBL/GenBank/DDBJ whole genome shotgun (WGS) entry which is preliminary data.</text>
</comment>
<dbReference type="Proteomes" id="UP001149163">
    <property type="component" value="Unassembled WGS sequence"/>
</dbReference>
<sequence length="151" mass="16969">MRQMRPVTGPDRVLRVRDCTVSGPRNWTWMPCCGAKIAYSRLGRHYTRTHAPFSLRRKIPIPVPISPAVDVLLANLLRLANLFLTTLCPPHLQGITVGHFWTPPASAPGGWLLRDGDISHRPSGWSRARLWYVDDNGFNPASPQRTPSLQL</sequence>
<dbReference type="RefSeq" id="XP_056539325.1">
    <property type="nucleotide sequence ID" value="XM_056691619.1"/>
</dbReference>
<accession>A0A9W9HPC4</accession>
<dbReference type="AlphaFoldDB" id="A0A9W9HPC4"/>
<name>A0A9W9HPC4_9EURO</name>
<keyword evidence="2" id="KW-1185">Reference proteome</keyword>
<reference evidence="1" key="2">
    <citation type="journal article" date="2023" name="IMA Fungus">
        <title>Comparative genomic study of the Penicillium genus elucidates a diverse pangenome and 15 lateral gene transfer events.</title>
        <authorList>
            <person name="Petersen C."/>
            <person name="Sorensen T."/>
            <person name="Nielsen M.R."/>
            <person name="Sondergaard T.E."/>
            <person name="Sorensen J.L."/>
            <person name="Fitzpatrick D.A."/>
            <person name="Frisvad J.C."/>
            <person name="Nielsen K.L."/>
        </authorList>
    </citation>
    <scope>NUCLEOTIDE SEQUENCE</scope>
    <source>
        <strain evidence="1">IBT 26290</strain>
    </source>
</reference>
<dbReference type="GeneID" id="81430795"/>
<dbReference type="EMBL" id="JAPQKN010000007">
    <property type="protein sequence ID" value="KAJ5153017.1"/>
    <property type="molecule type" value="Genomic_DNA"/>
</dbReference>
<reference evidence="1" key="1">
    <citation type="submission" date="2022-11" db="EMBL/GenBank/DDBJ databases">
        <authorList>
            <person name="Petersen C."/>
        </authorList>
    </citation>
    <scope>NUCLEOTIDE SEQUENCE</scope>
    <source>
        <strain evidence="1">IBT 26290</strain>
    </source>
</reference>
<evidence type="ECO:0000313" key="1">
    <source>
        <dbReference type="EMBL" id="KAJ5153017.1"/>
    </source>
</evidence>